<dbReference type="RefSeq" id="XP_008608432.1">
    <property type="nucleotide sequence ID" value="XM_008610210.1"/>
</dbReference>
<protein>
    <recommendedName>
        <fullName evidence="3">Tyrosinase copper-binding domain-containing protein</fullName>
    </recommendedName>
</protein>
<name>T0QVQ5_SAPDV</name>
<evidence type="ECO:0008006" key="3">
    <source>
        <dbReference type="Google" id="ProtNLM"/>
    </source>
</evidence>
<gene>
    <name evidence="1" type="ORF">SDRG_04535</name>
</gene>
<keyword evidence="2" id="KW-1185">Reference proteome</keyword>
<dbReference type="AlphaFoldDB" id="T0QVQ5"/>
<dbReference type="EMBL" id="JH767142">
    <property type="protein sequence ID" value="EQC38105.1"/>
    <property type="molecule type" value="Genomic_DNA"/>
</dbReference>
<evidence type="ECO:0000313" key="1">
    <source>
        <dbReference type="EMBL" id="EQC38105.1"/>
    </source>
</evidence>
<reference evidence="1 2" key="1">
    <citation type="submission" date="2012-04" db="EMBL/GenBank/DDBJ databases">
        <title>The Genome Sequence of Saprolegnia declina VS20.</title>
        <authorList>
            <consortium name="The Broad Institute Genome Sequencing Platform"/>
            <person name="Russ C."/>
            <person name="Nusbaum C."/>
            <person name="Tyler B."/>
            <person name="van West P."/>
            <person name="Dieguez-Uribeondo J."/>
            <person name="de Bruijn I."/>
            <person name="Tripathy S."/>
            <person name="Jiang R."/>
            <person name="Young S.K."/>
            <person name="Zeng Q."/>
            <person name="Gargeya S."/>
            <person name="Fitzgerald M."/>
            <person name="Haas B."/>
            <person name="Abouelleil A."/>
            <person name="Alvarado L."/>
            <person name="Arachchi H.M."/>
            <person name="Berlin A."/>
            <person name="Chapman S.B."/>
            <person name="Goldberg J."/>
            <person name="Griggs A."/>
            <person name="Gujja S."/>
            <person name="Hansen M."/>
            <person name="Howarth C."/>
            <person name="Imamovic A."/>
            <person name="Larimer J."/>
            <person name="McCowen C."/>
            <person name="Montmayeur A."/>
            <person name="Murphy C."/>
            <person name="Neiman D."/>
            <person name="Pearson M."/>
            <person name="Priest M."/>
            <person name="Roberts A."/>
            <person name="Saif S."/>
            <person name="Shea T."/>
            <person name="Sisk P."/>
            <person name="Sykes S."/>
            <person name="Wortman J."/>
            <person name="Nusbaum C."/>
            <person name="Birren B."/>
        </authorList>
    </citation>
    <scope>NUCLEOTIDE SEQUENCE [LARGE SCALE GENOMIC DNA]</scope>
    <source>
        <strain evidence="1 2">VS20</strain>
    </source>
</reference>
<organism evidence="1 2">
    <name type="scientific">Saprolegnia diclina (strain VS20)</name>
    <dbReference type="NCBI Taxonomy" id="1156394"/>
    <lineage>
        <taxon>Eukaryota</taxon>
        <taxon>Sar</taxon>
        <taxon>Stramenopiles</taxon>
        <taxon>Oomycota</taxon>
        <taxon>Saprolegniomycetes</taxon>
        <taxon>Saprolegniales</taxon>
        <taxon>Saprolegniaceae</taxon>
        <taxon>Saprolegnia</taxon>
    </lineage>
</organism>
<dbReference type="Gene3D" id="1.10.1280.10">
    <property type="entry name" value="Di-copper center containing domain from catechol oxidase"/>
    <property type="match status" value="1"/>
</dbReference>
<accession>T0QVQ5</accession>
<dbReference type="InParanoid" id="T0QVQ5"/>
<proteinExistence type="predicted"/>
<dbReference type="OrthoDB" id="6132182at2759"/>
<dbReference type="InterPro" id="IPR008922">
    <property type="entry name" value="Di-copper_centre_dom_sf"/>
</dbReference>
<dbReference type="Proteomes" id="UP000030762">
    <property type="component" value="Unassembled WGS sequence"/>
</dbReference>
<sequence>MLTASSPKEPMFWSHHALIDLLHTIFFECRAKGLPKNDPKVFSSCSVRNGRDVDRYSVVNMLAVEDVPGQNVDETPATQAWFADVPNKYYDLSDVTQLGKFSYNYEMSGFLKDMLTNCDNVVTNNREDAVIFSLLNDGRSRQQGGDQPFSSHGGSCQALREATTQLHFPVISTRCSLVLETEQVMFLTGCAMQC</sequence>
<evidence type="ECO:0000313" key="2">
    <source>
        <dbReference type="Proteomes" id="UP000030762"/>
    </source>
</evidence>
<dbReference type="GeneID" id="19945262"/>
<dbReference type="VEuPathDB" id="FungiDB:SDRG_04535"/>